<proteinExistence type="predicted"/>
<organism evidence="1 2">
    <name type="scientific">Silvimonas amylolytica</name>
    <dbReference type="NCBI Taxonomy" id="449663"/>
    <lineage>
        <taxon>Bacteria</taxon>
        <taxon>Pseudomonadati</taxon>
        <taxon>Pseudomonadota</taxon>
        <taxon>Betaproteobacteria</taxon>
        <taxon>Neisseriales</taxon>
        <taxon>Chitinibacteraceae</taxon>
        <taxon>Silvimonas</taxon>
    </lineage>
</organism>
<comment type="caution">
    <text evidence="1">The sequence shown here is derived from an EMBL/GenBank/DDBJ whole genome shotgun (WGS) entry which is preliminary data.</text>
</comment>
<evidence type="ECO:0000313" key="2">
    <source>
        <dbReference type="Proteomes" id="UP000621859"/>
    </source>
</evidence>
<protein>
    <submittedName>
        <fullName evidence="1">Uncharacterized protein</fullName>
    </submittedName>
</protein>
<sequence>MFKANYDTYIEVSTRHNGVVPEATRCTKAECNMTWSLLNPDNSPFGGLQSTGQAHAPAWPDWWVICTEAVAPSMMPGPFFLFADKLNLDNIESVHHTKTSHDYPAAQSA</sequence>
<reference evidence="2" key="1">
    <citation type="journal article" date="2019" name="Int. J. Syst. Evol. Microbiol.">
        <title>The Global Catalogue of Microorganisms (GCM) 10K type strain sequencing project: providing services to taxonomists for standard genome sequencing and annotation.</title>
        <authorList>
            <consortium name="The Broad Institute Genomics Platform"/>
            <consortium name="The Broad Institute Genome Sequencing Center for Infectious Disease"/>
            <person name="Wu L."/>
            <person name="Ma J."/>
        </authorList>
    </citation>
    <scope>NUCLEOTIDE SEQUENCE [LARGE SCALE GENOMIC DNA]</scope>
    <source>
        <strain evidence="2">CGMCC 1.8860</strain>
    </source>
</reference>
<gene>
    <name evidence="1" type="ORF">GCM10010971_10590</name>
</gene>
<dbReference type="EMBL" id="BMLY01000001">
    <property type="protein sequence ID" value="GGP25240.1"/>
    <property type="molecule type" value="Genomic_DNA"/>
</dbReference>
<name>A0ABQ2PIS4_9NEIS</name>
<dbReference type="Proteomes" id="UP000621859">
    <property type="component" value="Unassembled WGS sequence"/>
</dbReference>
<accession>A0ABQ2PIS4</accession>
<evidence type="ECO:0000313" key="1">
    <source>
        <dbReference type="EMBL" id="GGP25240.1"/>
    </source>
</evidence>
<keyword evidence="2" id="KW-1185">Reference proteome</keyword>